<dbReference type="PROSITE" id="PS50039">
    <property type="entry name" value="FORK_HEAD_3"/>
    <property type="match status" value="1"/>
</dbReference>
<feature type="region of interest" description="Disordered" evidence="6">
    <location>
        <begin position="378"/>
        <end position="489"/>
    </location>
</feature>
<evidence type="ECO:0000256" key="4">
    <source>
        <dbReference type="ARBA" id="ARBA00023242"/>
    </source>
</evidence>
<dbReference type="PROSITE" id="PS00658">
    <property type="entry name" value="FORK_HEAD_2"/>
    <property type="match status" value="1"/>
</dbReference>
<dbReference type="EnsemblMetazoa" id="XM_022789858">
    <property type="protein sequence ID" value="XP_022645593"/>
    <property type="gene ID" value="LOC111243765"/>
</dbReference>
<dbReference type="EnsemblMetazoa" id="XM_022789875">
    <property type="protein sequence ID" value="XP_022645610"/>
    <property type="gene ID" value="LOC111243765"/>
</dbReference>
<feature type="compositionally biased region" description="Low complexity" evidence="6">
    <location>
        <begin position="144"/>
        <end position="153"/>
    </location>
</feature>
<feature type="compositionally biased region" description="Polar residues" evidence="6">
    <location>
        <begin position="124"/>
        <end position="136"/>
    </location>
</feature>
<dbReference type="Gene3D" id="1.10.10.10">
    <property type="entry name" value="Winged helix-like DNA-binding domain superfamily/Winged helix DNA-binding domain"/>
    <property type="match status" value="1"/>
</dbReference>
<dbReference type="FunFam" id="1.10.10.10:FF:000135">
    <property type="entry name" value="forkhead box protein G1"/>
    <property type="match status" value="1"/>
</dbReference>
<feature type="compositionally biased region" description="Low complexity" evidence="6">
    <location>
        <begin position="378"/>
        <end position="387"/>
    </location>
</feature>
<protein>
    <recommendedName>
        <fullName evidence="7">Fork-head domain-containing protein</fullName>
    </recommendedName>
</protein>
<keyword evidence="3" id="KW-0804">Transcription</keyword>
<keyword evidence="9" id="KW-1185">Reference proteome</keyword>
<dbReference type="SMART" id="SM00339">
    <property type="entry name" value="FH"/>
    <property type="match status" value="1"/>
</dbReference>
<dbReference type="RefSeq" id="XP_022645610.1">
    <property type="nucleotide sequence ID" value="XM_022789875.1"/>
</dbReference>
<dbReference type="PANTHER" id="PTHR46078">
    <property type="entry name" value="FORKHEAD BOX PROTEIN J2 FAMILY MEMBER"/>
    <property type="match status" value="1"/>
</dbReference>
<evidence type="ECO:0000259" key="7">
    <source>
        <dbReference type="PROSITE" id="PS50039"/>
    </source>
</evidence>
<comment type="subcellular location">
    <subcellularLocation>
        <location evidence="5">Nucleus</location>
    </subcellularLocation>
</comment>
<feature type="compositionally biased region" description="Low complexity" evidence="6">
    <location>
        <begin position="395"/>
        <end position="410"/>
    </location>
</feature>
<evidence type="ECO:0000256" key="5">
    <source>
        <dbReference type="PROSITE-ProRule" id="PRU00089"/>
    </source>
</evidence>
<reference evidence="8" key="1">
    <citation type="submission" date="2021-01" db="UniProtKB">
        <authorList>
            <consortium name="EnsemblMetazoa"/>
        </authorList>
    </citation>
    <scope>IDENTIFICATION</scope>
</reference>
<dbReference type="CDD" id="cd20024">
    <property type="entry name" value="FH_FOXJ2-like"/>
    <property type="match status" value="1"/>
</dbReference>
<dbReference type="GO" id="GO:0000981">
    <property type="term" value="F:DNA-binding transcription factor activity, RNA polymerase II-specific"/>
    <property type="evidence" value="ECO:0007669"/>
    <property type="project" value="TreeGrafter"/>
</dbReference>
<feature type="region of interest" description="Disordered" evidence="6">
    <location>
        <begin position="342"/>
        <end position="366"/>
    </location>
</feature>
<dbReference type="Pfam" id="PF00250">
    <property type="entry name" value="Forkhead"/>
    <property type="match status" value="1"/>
</dbReference>
<keyword evidence="1" id="KW-0805">Transcription regulation</keyword>
<dbReference type="GO" id="GO:0000978">
    <property type="term" value="F:RNA polymerase II cis-regulatory region sequence-specific DNA binding"/>
    <property type="evidence" value="ECO:0007669"/>
    <property type="project" value="TreeGrafter"/>
</dbReference>
<dbReference type="InterPro" id="IPR036388">
    <property type="entry name" value="WH-like_DNA-bd_sf"/>
</dbReference>
<proteinExistence type="predicted"/>
<evidence type="ECO:0000313" key="9">
    <source>
        <dbReference type="Proteomes" id="UP000594260"/>
    </source>
</evidence>
<feature type="compositionally biased region" description="Low complexity" evidence="6">
    <location>
        <begin position="107"/>
        <end position="123"/>
    </location>
</feature>
<feature type="compositionally biased region" description="Basic and acidic residues" evidence="6">
    <location>
        <begin position="194"/>
        <end position="207"/>
    </location>
</feature>
<dbReference type="PRINTS" id="PR00053">
    <property type="entry name" value="FORKHEAD"/>
</dbReference>
<dbReference type="AlphaFoldDB" id="A0A7M7J1T2"/>
<feature type="region of interest" description="Disordered" evidence="6">
    <location>
        <begin position="65"/>
        <end position="225"/>
    </location>
</feature>
<dbReference type="InterPro" id="IPR030456">
    <property type="entry name" value="TF_fork_head_CS_2"/>
</dbReference>
<feature type="compositionally biased region" description="Pro residues" evidence="6">
    <location>
        <begin position="442"/>
        <end position="457"/>
    </location>
</feature>
<evidence type="ECO:0000256" key="1">
    <source>
        <dbReference type="ARBA" id="ARBA00023015"/>
    </source>
</evidence>
<dbReference type="RefSeq" id="XP_022645600.1">
    <property type="nucleotide sequence ID" value="XM_022789865.1"/>
</dbReference>
<dbReference type="InterPro" id="IPR018122">
    <property type="entry name" value="TF_fork_head_CS_1"/>
</dbReference>
<dbReference type="SUPFAM" id="SSF46785">
    <property type="entry name" value="Winged helix' DNA-binding domain"/>
    <property type="match status" value="1"/>
</dbReference>
<feature type="DNA-binding region" description="Fork-head" evidence="5">
    <location>
        <begin position="260"/>
        <end position="358"/>
    </location>
</feature>
<dbReference type="RefSeq" id="XP_022645565.1">
    <property type="nucleotide sequence ID" value="XM_022789830.1"/>
</dbReference>
<evidence type="ECO:0000256" key="3">
    <source>
        <dbReference type="ARBA" id="ARBA00023163"/>
    </source>
</evidence>
<accession>A0A7M7J1T2</accession>
<keyword evidence="4 5" id="KW-0539">Nucleus</keyword>
<feature type="compositionally biased region" description="Polar residues" evidence="6">
    <location>
        <begin position="342"/>
        <end position="353"/>
    </location>
</feature>
<evidence type="ECO:0000256" key="6">
    <source>
        <dbReference type="SAM" id="MobiDB-lite"/>
    </source>
</evidence>
<dbReference type="InterPro" id="IPR036390">
    <property type="entry name" value="WH_DNA-bd_sf"/>
</dbReference>
<sequence length="554" mass="58233">MSSSNQSPSPLPHADVRYWANDRYPYSGPREIVGDKEWQKNPALWNPATHYRDFRSVSSPAAAYGSTFESVDSSNSSTDGHRGAGGDGGGGIDYSRNTSSDTLYNNSAGSGSSSLSHRSTAATNLTTNAGSNNNSRLLAKAIDSNSNSNSNSSGPVGRTSSEDAASGHLETLKGPVDAGGGGRIDMSPSSNHLDTSRTHILSEDRSTARALGRHSELSAGYRPGSGLVGSGSPGVSIGSPYGSVATGGTAGGGGGSHLRKPPYSYSTLISFAINSSPTKKMTLADIYNWICLNFPFYKEAGSGWKNSIRHNLSLNKCFRKVARSKDDPGKGSYWELDMRAAQSASDANGTPTTARKKKSFANRSNPYIGVGQMTQAMSPMSQASAMSVPVSGQTSLDSSSGPPLHLGPPSANYQCESPHEPAAPHSTPVDSMMVSQRSPYGAPTPPGYGHPGGPTPPLGAHSGGAYTPPLSSPQGHPHPSYTPPSGIPLSAVHMPPQPYSSAAYRLAVEAAGPRYFDFPYDHRTSEDMSRRCEEVSPDEITRVDHPADLHRAFR</sequence>
<dbReference type="EnsemblMetazoa" id="XM_022789849">
    <property type="protein sequence ID" value="XP_022645584"/>
    <property type="gene ID" value="LOC111243765"/>
</dbReference>
<dbReference type="PANTHER" id="PTHR46078:SF2">
    <property type="entry name" value="FORK-HEAD DOMAIN-CONTAINING PROTEIN"/>
    <property type="match status" value="1"/>
</dbReference>
<dbReference type="GeneID" id="111243765"/>
<name>A0A7M7J1T2_VARDE</name>
<dbReference type="GO" id="GO:0005634">
    <property type="term" value="C:nucleus"/>
    <property type="evidence" value="ECO:0007669"/>
    <property type="project" value="UniProtKB-SubCell"/>
</dbReference>
<dbReference type="RefSeq" id="XP_022645574.1">
    <property type="nucleotide sequence ID" value="XM_022789839.1"/>
</dbReference>
<dbReference type="RefSeq" id="XP_022645584.1">
    <property type="nucleotide sequence ID" value="XM_022789849.1"/>
</dbReference>
<dbReference type="InterPro" id="IPR001766">
    <property type="entry name" value="Fork_head_dom"/>
</dbReference>
<dbReference type="InterPro" id="IPR045912">
    <property type="entry name" value="FOXJ2/3-like"/>
</dbReference>
<dbReference type="EnsemblMetazoa" id="XM_022789865">
    <property type="protein sequence ID" value="XP_022645600"/>
    <property type="gene ID" value="LOC111243765"/>
</dbReference>
<dbReference type="PROSITE" id="PS00657">
    <property type="entry name" value="FORK_HEAD_1"/>
    <property type="match status" value="1"/>
</dbReference>
<feature type="compositionally biased region" description="Polar residues" evidence="6">
    <location>
        <begin position="95"/>
        <end position="106"/>
    </location>
</feature>
<feature type="domain" description="Fork-head" evidence="7">
    <location>
        <begin position="260"/>
        <end position="358"/>
    </location>
</feature>
<evidence type="ECO:0000256" key="2">
    <source>
        <dbReference type="ARBA" id="ARBA00023125"/>
    </source>
</evidence>
<dbReference type="Proteomes" id="UP000594260">
    <property type="component" value="Unplaced"/>
</dbReference>
<feature type="compositionally biased region" description="Polar residues" evidence="6">
    <location>
        <begin position="67"/>
        <end position="78"/>
    </location>
</feature>
<keyword evidence="2 5" id="KW-0238">DNA-binding</keyword>
<dbReference type="RefSeq" id="XP_022645593.1">
    <property type="nucleotide sequence ID" value="XM_022789858.1"/>
</dbReference>
<evidence type="ECO:0000313" key="8">
    <source>
        <dbReference type="EnsemblMetazoa" id="XP_022645600"/>
    </source>
</evidence>
<organism evidence="8 9">
    <name type="scientific">Varroa destructor</name>
    <name type="common">Honeybee mite</name>
    <dbReference type="NCBI Taxonomy" id="109461"/>
    <lineage>
        <taxon>Eukaryota</taxon>
        <taxon>Metazoa</taxon>
        <taxon>Ecdysozoa</taxon>
        <taxon>Arthropoda</taxon>
        <taxon>Chelicerata</taxon>
        <taxon>Arachnida</taxon>
        <taxon>Acari</taxon>
        <taxon>Parasitiformes</taxon>
        <taxon>Mesostigmata</taxon>
        <taxon>Gamasina</taxon>
        <taxon>Dermanyssoidea</taxon>
        <taxon>Varroidae</taxon>
        <taxon>Varroa</taxon>
    </lineage>
</organism>
<dbReference type="EnsemblMetazoa" id="XM_022789839">
    <property type="protein sequence ID" value="XP_022645574"/>
    <property type="gene ID" value="LOC111243765"/>
</dbReference>
<dbReference type="EnsemblMetazoa" id="XM_022789830">
    <property type="protein sequence ID" value="XP_022645565"/>
    <property type="gene ID" value="LOC111243765"/>
</dbReference>